<dbReference type="GO" id="GO:0016263">
    <property type="term" value="F:glycoprotein-N-acetylgalactosamine 3-beta-galactosyltransferase activity"/>
    <property type="evidence" value="ECO:0007669"/>
    <property type="project" value="UniProtKB-EC"/>
</dbReference>
<comment type="subunit">
    <text evidence="5">Homodimer; disulfide-linked.</text>
</comment>
<dbReference type="GO" id="GO:0016020">
    <property type="term" value="C:membrane"/>
    <property type="evidence" value="ECO:0007669"/>
    <property type="project" value="UniProtKB-SubCell"/>
</dbReference>
<keyword evidence="26" id="KW-1185">Reference proteome</keyword>
<dbReference type="AlphaFoldDB" id="A0A8S1CI57"/>
<evidence type="ECO:0000256" key="2">
    <source>
        <dbReference type="ARBA" id="ARBA00004606"/>
    </source>
</evidence>
<comment type="subcellular location">
    <subcellularLocation>
        <location evidence="2">Membrane</location>
        <topology evidence="2">Single-pass type II membrane protein</topology>
    </subcellularLocation>
</comment>
<comment type="similarity">
    <text evidence="4">Belongs to the glycosyltransferase 31 family. Beta3-Gal-T subfamily.</text>
</comment>
<feature type="domain" description="Fringe-like glycosyltransferase" evidence="24">
    <location>
        <begin position="81"/>
        <end position="188"/>
    </location>
</feature>
<evidence type="ECO:0000256" key="20">
    <source>
        <dbReference type="ARBA" id="ARBA00042009"/>
    </source>
</evidence>
<dbReference type="PANTHER" id="PTHR23033:SF14">
    <property type="entry name" value="GLYCOPROTEIN-N-ACETYLGALACTOSAMINE 3-BETA-GALACTOSYLTRANSFERASE 1-RELATED"/>
    <property type="match status" value="1"/>
</dbReference>
<organism evidence="25 26">
    <name type="scientific">Cloeon dipterum</name>
    <dbReference type="NCBI Taxonomy" id="197152"/>
    <lineage>
        <taxon>Eukaryota</taxon>
        <taxon>Metazoa</taxon>
        <taxon>Ecdysozoa</taxon>
        <taxon>Arthropoda</taxon>
        <taxon>Hexapoda</taxon>
        <taxon>Insecta</taxon>
        <taxon>Pterygota</taxon>
        <taxon>Palaeoptera</taxon>
        <taxon>Ephemeroptera</taxon>
        <taxon>Pisciforma</taxon>
        <taxon>Baetidae</taxon>
        <taxon>Cloeon</taxon>
    </lineage>
</organism>
<evidence type="ECO:0000256" key="1">
    <source>
        <dbReference type="ARBA" id="ARBA00001936"/>
    </source>
</evidence>
<keyword evidence="15" id="KW-1015">Disulfide bond</keyword>
<evidence type="ECO:0000256" key="3">
    <source>
        <dbReference type="ARBA" id="ARBA00004922"/>
    </source>
</evidence>
<keyword evidence="9 23" id="KW-0812">Transmembrane</keyword>
<sequence>MLQHVQSGTRDHKLFFAFSLGILLGFITLMLYTVSSPDELLPRAPDSLLFKVLNKEVLLAKHNLSIEQKRASKEGKLLCWVMTGPGNHAKKAVHVKATWGRRCDILLFMSSKNDTALPAVALPVSEGRNNLWAKTKEAFKFVYQHYLDKAEWFMKADDDTYVVVENLRHMLSSHKPDEPLFFGCRMKQFVRQGFMSGGAEGLPHKEKCRPDNGGAEDVEMGKCLEKINVTVVDSRDSQGRGRFFPFTPDSFILRGKSPRDKWFNSNSFYPPIQGMNCCSDSAITFHYVSPNMMHTFEYLIYHLRPHGVSSPNSESETSTF</sequence>
<dbReference type="InterPro" id="IPR003378">
    <property type="entry name" value="Fringe-like_glycosylTrfase"/>
</dbReference>
<keyword evidence="10" id="KW-0479">Metal-binding</keyword>
<evidence type="ECO:0000313" key="26">
    <source>
        <dbReference type="Proteomes" id="UP000494165"/>
    </source>
</evidence>
<evidence type="ECO:0000256" key="4">
    <source>
        <dbReference type="ARBA" id="ARBA00006462"/>
    </source>
</evidence>
<evidence type="ECO:0000256" key="23">
    <source>
        <dbReference type="SAM" id="Phobius"/>
    </source>
</evidence>
<keyword evidence="7" id="KW-0328">Glycosyltransferase</keyword>
<evidence type="ECO:0000256" key="21">
    <source>
        <dbReference type="ARBA" id="ARBA00043065"/>
    </source>
</evidence>
<keyword evidence="16" id="KW-0325">Glycoprotein</keyword>
<evidence type="ECO:0000256" key="9">
    <source>
        <dbReference type="ARBA" id="ARBA00022692"/>
    </source>
</evidence>
<dbReference type="PANTHER" id="PTHR23033">
    <property type="entry name" value="BETA1,3-GALACTOSYLTRANSFERASE"/>
    <property type="match status" value="1"/>
</dbReference>
<evidence type="ECO:0000256" key="18">
    <source>
        <dbReference type="ARBA" id="ARBA00040898"/>
    </source>
</evidence>
<keyword evidence="11" id="KW-0547">Nucleotide-binding</keyword>
<comment type="cofactor">
    <cofactor evidence="1">
        <name>Mn(2+)</name>
        <dbReference type="ChEBI" id="CHEBI:29035"/>
    </cofactor>
</comment>
<evidence type="ECO:0000256" key="22">
    <source>
        <dbReference type="ARBA" id="ARBA00059245"/>
    </source>
</evidence>
<dbReference type="Gene3D" id="3.90.550.50">
    <property type="match status" value="1"/>
</dbReference>
<evidence type="ECO:0000259" key="24">
    <source>
        <dbReference type="Pfam" id="PF02434"/>
    </source>
</evidence>
<dbReference type="Proteomes" id="UP000494165">
    <property type="component" value="Unassembled WGS sequence"/>
</dbReference>
<dbReference type="Pfam" id="PF02434">
    <property type="entry name" value="Fringe"/>
    <property type="match status" value="1"/>
</dbReference>
<reference evidence="25 26" key="1">
    <citation type="submission" date="2020-04" db="EMBL/GenBank/DDBJ databases">
        <authorList>
            <person name="Alioto T."/>
            <person name="Alioto T."/>
            <person name="Gomez Garrido J."/>
        </authorList>
    </citation>
    <scope>NUCLEOTIDE SEQUENCE [LARGE SCALE GENOMIC DNA]</scope>
</reference>
<evidence type="ECO:0000256" key="8">
    <source>
        <dbReference type="ARBA" id="ARBA00022679"/>
    </source>
</evidence>
<dbReference type="GO" id="GO:0000166">
    <property type="term" value="F:nucleotide binding"/>
    <property type="evidence" value="ECO:0007669"/>
    <property type="project" value="UniProtKB-KW"/>
</dbReference>
<dbReference type="EMBL" id="CADEPI010000029">
    <property type="protein sequence ID" value="CAB3367262.1"/>
    <property type="molecule type" value="Genomic_DNA"/>
</dbReference>
<feature type="transmembrane region" description="Helical" evidence="23">
    <location>
        <begin position="14"/>
        <end position="34"/>
    </location>
</feature>
<evidence type="ECO:0000256" key="15">
    <source>
        <dbReference type="ARBA" id="ARBA00023157"/>
    </source>
</evidence>
<keyword evidence="12" id="KW-0735">Signal-anchor</keyword>
<gene>
    <name evidence="25" type="ORF">CLODIP_2_CD04295</name>
</gene>
<keyword evidence="13 23" id="KW-1133">Transmembrane helix</keyword>
<keyword evidence="17" id="KW-0464">Manganese</keyword>
<evidence type="ECO:0000256" key="5">
    <source>
        <dbReference type="ARBA" id="ARBA00011748"/>
    </source>
</evidence>
<evidence type="ECO:0000256" key="19">
    <source>
        <dbReference type="ARBA" id="ARBA00041226"/>
    </source>
</evidence>
<evidence type="ECO:0000256" key="10">
    <source>
        <dbReference type="ARBA" id="ARBA00022723"/>
    </source>
</evidence>
<accession>A0A8S1CI57</accession>
<evidence type="ECO:0000256" key="11">
    <source>
        <dbReference type="ARBA" id="ARBA00022741"/>
    </source>
</evidence>
<evidence type="ECO:0000256" key="13">
    <source>
        <dbReference type="ARBA" id="ARBA00022989"/>
    </source>
</evidence>
<dbReference type="InterPro" id="IPR026050">
    <property type="entry name" value="C1GALT1/C1GALT1_chp1"/>
</dbReference>
<evidence type="ECO:0000256" key="17">
    <source>
        <dbReference type="ARBA" id="ARBA00023211"/>
    </source>
</evidence>
<dbReference type="OrthoDB" id="414175at2759"/>
<evidence type="ECO:0000256" key="14">
    <source>
        <dbReference type="ARBA" id="ARBA00023136"/>
    </source>
</evidence>
<protein>
    <recommendedName>
        <fullName evidence="18">Glycoprotein-N-acetylgalactosamine 3-beta-galactosyltransferase 1</fullName>
        <ecNumber evidence="6">2.4.1.122</ecNumber>
    </recommendedName>
    <alternativeName>
        <fullName evidence="20">Core 1 O-glycan T-synthase</fullName>
    </alternativeName>
    <alternativeName>
        <fullName evidence="21">Core 1 UDP-galactose:N-acetylgalactosamine-alpha-R beta 1,3-galactosyltransferase 1</fullName>
    </alternativeName>
    <alternativeName>
        <fullName evidence="19">Core 1 beta1,3-galactosyltransferase 1</fullName>
    </alternativeName>
</protein>
<evidence type="ECO:0000256" key="7">
    <source>
        <dbReference type="ARBA" id="ARBA00022676"/>
    </source>
</evidence>
<comment type="caution">
    <text evidence="25">The sequence shown here is derived from an EMBL/GenBank/DDBJ whole genome shotgun (WGS) entry which is preliminary data.</text>
</comment>
<evidence type="ECO:0000256" key="12">
    <source>
        <dbReference type="ARBA" id="ARBA00022968"/>
    </source>
</evidence>
<comment type="pathway">
    <text evidence="3">Protein modification; protein glycosylation.</text>
</comment>
<name>A0A8S1CI57_9INSE</name>
<proteinExistence type="inferred from homology"/>
<evidence type="ECO:0000313" key="25">
    <source>
        <dbReference type="EMBL" id="CAB3367262.1"/>
    </source>
</evidence>
<keyword evidence="14 23" id="KW-0472">Membrane</keyword>
<dbReference type="EC" id="2.4.1.122" evidence="6"/>
<dbReference type="FunFam" id="3.90.550.50:FF:000017">
    <property type="entry name" value="Glycoprotein-N-acetylgalactosamine 3-beta-galactosyltransferase 1"/>
    <property type="match status" value="1"/>
</dbReference>
<comment type="function">
    <text evidence="22">Glycosyltransferase that generates the core 1 O-glycan Gal-beta1-3GalNAc-alpha1-Ser/Thr (T antigen), which is a precursor for many extended O-glycans in glycoproteins.</text>
</comment>
<dbReference type="GO" id="GO:0030145">
    <property type="term" value="F:manganese ion binding"/>
    <property type="evidence" value="ECO:0007669"/>
    <property type="project" value="UniProtKB-ARBA"/>
</dbReference>
<evidence type="ECO:0000256" key="6">
    <source>
        <dbReference type="ARBA" id="ARBA00012557"/>
    </source>
</evidence>
<evidence type="ECO:0000256" key="16">
    <source>
        <dbReference type="ARBA" id="ARBA00023180"/>
    </source>
</evidence>
<keyword evidence="8" id="KW-0808">Transferase</keyword>